<keyword evidence="7" id="KW-0804">Transcription</keyword>
<dbReference type="PANTHER" id="PTHR13006">
    <property type="entry name" value="PAPILLOMAVIRUS REGULATORY FACTOR PRF-1"/>
    <property type="match status" value="1"/>
</dbReference>
<evidence type="ECO:0000256" key="8">
    <source>
        <dbReference type="ARBA" id="ARBA00023242"/>
    </source>
</evidence>
<organism evidence="10 11">
    <name type="scientific">Taenia crassiceps</name>
    <dbReference type="NCBI Taxonomy" id="6207"/>
    <lineage>
        <taxon>Eukaryota</taxon>
        <taxon>Metazoa</taxon>
        <taxon>Spiralia</taxon>
        <taxon>Lophotrochozoa</taxon>
        <taxon>Platyhelminthes</taxon>
        <taxon>Cestoda</taxon>
        <taxon>Eucestoda</taxon>
        <taxon>Cyclophyllidea</taxon>
        <taxon>Taeniidae</taxon>
        <taxon>Taenia</taxon>
    </lineage>
</organism>
<name>A0ABR4QKJ8_9CEST</name>
<feature type="region of interest" description="Disordered" evidence="9">
    <location>
        <begin position="262"/>
        <end position="285"/>
    </location>
</feature>
<dbReference type="SMART" id="SM01366">
    <property type="entry name" value="c-clamp"/>
    <property type="match status" value="1"/>
</dbReference>
<gene>
    <name evidence="10" type="ORF">TcWFU_005165</name>
</gene>
<feature type="compositionally biased region" description="Polar residues" evidence="9">
    <location>
        <begin position="619"/>
        <end position="632"/>
    </location>
</feature>
<keyword evidence="8" id="KW-0539">Nucleus</keyword>
<evidence type="ECO:0000256" key="2">
    <source>
        <dbReference type="ARBA" id="ARBA00022723"/>
    </source>
</evidence>
<proteinExistence type="predicted"/>
<accession>A0ABR4QKJ8</accession>
<feature type="region of interest" description="Disordered" evidence="9">
    <location>
        <begin position="311"/>
        <end position="358"/>
    </location>
</feature>
<protein>
    <submittedName>
        <fullName evidence="10">Uncharacterized protein</fullName>
    </submittedName>
</protein>
<comment type="subcellular location">
    <subcellularLocation>
        <location evidence="1">Nucleus</location>
    </subcellularLocation>
</comment>
<evidence type="ECO:0000313" key="11">
    <source>
        <dbReference type="Proteomes" id="UP001651158"/>
    </source>
</evidence>
<feature type="region of interest" description="Disordered" evidence="9">
    <location>
        <begin position="603"/>
        <end position="632"/>
    </location>
</feature>
<feature type="region of interest" description="Disordered" evidence="9">
    <location>
        <begin position="672"/>
        <end position="698"/>
    </location>
</feature>
<feature type="compositionally biased region" description="Pro residues" evidence="9">
    <location>
        <begin position="135"/>
        <end position="148"/>
    </location>
</feature>
<feature type="compositionally biased region" description="Low complexity" evidence="9">
    <location>
        <begin position="672"/>
        <end position="694"/>
    </location>
</feature>
<evidence type="ECO:0000256" key="1">
    <source>
        <dbReference type="ARBA" id="ARBA00004123"/>
    </source>
</evidence>
<keyword evidence="2" id="KW-0479">Metal-binding</keyword>
<feature type="compositionally biased region" description="Low complexity" evidence="9">
    <location>
        <begin position="149"/>
        <end position="164"/>
    </location>
</feature>
<keyword evidence="5" id="KW-0805">Transcription regulation</keyword>
<feature type="compositionally biased region" description="Low complexity" evidence="9">
    <location>
        <begin position="557"/>
        <end position="574"/>
    </location>
</feature>
<feature type="compositionally biased region" description="Low complexity" evidence="9">
    <location>
        <begin position="311"/>
        <end position="321"/>
    </location>
</feature>
<keyword evidence="11" id="KW-1185">Reference proteome</keyword>
<feature type="compositionally biased region" description="Basic and acidic residues" evidence="9">
    <location>
        <begin position="104"/>
        <end position="115"/>
    </location>
</feature>
<keyword evidence="3" id="KW-0863">Zinc-finger</keyword>
<evidence type="ECO:0000256" key="6">
    <source>
        <dbReference type="ARBA" id="ARBA00023125"/>
    </source>
</evidence>
<evidence type="ECO:0000313" key="10">
    <source>
        <dbReference type="EMBL" id="KAL5110358.1"/>
    </source>
</evidence>
<dbReference type="EMBL" id="JAKROA010000002">
    <property type="protein sequence ID" value="KAL5110358.1"/>
    <property type="molecule type" value="Genomic_DNA"/>
</dbReference>
<feature type="compositionally biased region" description="Low complexity" evidence="9">
    <location>
        <begin position="123"/>
        <end position="134"/>
    </location>
</feature>
<feature type="region of interest" description="Disordered" evidence="9">
    <location>
        <begin position="104"/>
        <end position="193"/>
    </location>
</feature>
<reference evidence="10 11" key="1">
    <citation type="journal article" date="2022" name="Front. Cell. Infect. Microbiol.">
        <title>The Genomes of Two Strains of Taenia crassiceps the Animal Model for the Study of Human Cysticercosis.</title>
        <authorList>
            <person name="Bobes R.J."/>
            <person name="Estrada K."/>
            <person name="Rios-Valencia D.G."/>
            <person name="Calderon-Gallegos A."/>
            <person name="de la Torre P."/>
            <person name="Carrero J.C."/>
            <person name="Sanchez-Flores A."/>
            <person name="Laclette J.P."/>
        </authorList>
    </citation>
    <scope>NUCLEOTIDE SEQUENCE [LARGE SCALE GENOMIC DNA]</scope>
    <source>
        <strain evidence="10">WFUcys</strain>
    </source>
</reference>
<keyword evidence="6" id="KW-0238">DNA-binding</keyword>
<evidence type="ECO:0000256" key="7">
    <source>
        <dbReference type="ARBA" id="ARBA00023163"/>
    </source>
</evidence>
<keyword evidence="4" id="KW-0862">Zinc</keyword>
<evidence type="ECO:0000256" key="4">
    <source>
        <dbReference type="ARBA" id="ARBA00022833"/>
    </source>
</evidence>
<comment type="caution">
    <text evidence="10">The sequence shown here is derived from an EMBL/GenBank/DDBJ whole genome shotgun (WGS) entry which is preliminary data.</text>
</comment>
<feature type="region of interest" description="Disordered" evidence="9">
    <location>
        <begin position="557"/>
        <end position="576"/>
    </location>
</feature>
<feature type="compositionally biased region" description="Pro residues" evidence="9">
    <location>
        <begin position="332"/>
        <end position="349"/>
    </location>
</feature>
<dbReference type="Proteomes" id="UP001651158">
    <property type="component" value="Unassembled WGS sequence"/>
</dbReference>
<feature type="compositionally biased region" description="Polar residues" evidence="9">
    <location>
        <begin position="179"/>
        <end position="190"/>
    </location>
</feature>
<evidence type="ECO:0000256" key="3">
    <source>
        <dbReference type="ARBA" id="ARBA00022771"/>
    </source>
</evidence>
<feature type="compositionally biased region" description="Basic and acidic residues" evidence="9">
    <location>
        <begin position="165"/>
        <end position="178"/>
    </location>
</feature>
<sequence>MPQHRINHEPRCRFASAVFKRIFHSYQPVPLAPGPDNSQCLCSHLFVAVLPNKRCSWRLQRTLSFKAFKGNFGPGIPTLFSDHGAVPPQGVSLANLNINKYEGNKKEEKEQHQTEPEEEQQEEGQQQQHQQQRHPSPPSPSSSLPPPLAAAAASALPAAGAAKSSQREGDGQEGKGETESISTKTASAPATPSGVPWLAEKAIVLVRFSECFRRGRVIRYDAELNMCVVQLDFTNTVVNKGIEDIFPDDPSIIAAATAAEALKREQKTPPDSSTRQPGFVSSDVPCPSSAPPFISSAPAIIQATELHSSSVAYSSGPSGKSPPTLKIHERQPSPPQPLLPPLPSLPPPQHALLSLRPAHPPSVLPPAFSFATSGSTSAASSAASSAACFQEALRLLYQRHAAPAGLTQSPVSAPPFQSLPLQMLPSGHRKRYSTDEVEGPVRDVLATAGVSTSAAGAGSSTAMSQVFPRRQSESGLYRMAGRTQRHQPGEQMTLKRVRSEHQNLPFSMLGQQRPTGSPLSLTMVLGEQMPVADPEQLARNLLLPLLNPSQSFQAASAAASTSTSSPATVTGGSSLHAPRRTSALDLLLMTEGEARQLSETMLAGSSLAPSHSPGVGAATATSERSAHLPTSLTSTLRSFTPSASTPSAQVFTFACTTSAAATVTTVDVTTPSTTYHAGPSSSVPASTPTSASTSDFQPGFRRSEAAKCRRVYGAVNKSRWCKQCRWKKACTRFQGPSPHQKDPPDLT</sequence>
<dbReference type="PANTHER" id="PTHR13006:SF9">
    <property type="entry name" value="GLUCOSE TRANSPORTER 4 ENHANCER FACTOR, ISOFORM G"/>
    <property type="match status" value="1"/>
</dbReference>
<evidence type="ECO:0000256" key="5">
    <source>
        <dbReference type="ARBA" id="ARBA00023015"/>
    </source>
</evidence>
<evidence type="ECO:0000256" key="9">
    <source>
        <dbReference type="SAM" id="MobiDB-lite"/>
    </source>
</evidence>
<dbReference type="InterPro" id="IPR052253">
    <property type="entry name" value="CR1/CR2-DNA-binding_regulator"/>
</dbReference>